<dbReference type="PANTHER" id="PTHR43649:SF12">
    <property type="entry name" value="DIACETYLCHITOBIOSE BINDING PROTEIN DASA"/>
    <property type="match status" value="1"/>
</dbReference>
<protein>
    <submittedName>
        <fullName evidence="1">Sorbitol/mannitol transport system substrate-binding protein</fullName>
    </submittedName>
</protein>
<dbReference type="Pfam" id="PF01547">
    <property type="entry name" value="SBP_bac_1"/>
    <property type="match status" value="1"/>
</dbReference>
<dbReference type="InterPro" id="IPR050490">
    <property type="entry name" value="Bact_solute-bd_prot1"/>
</dbReference>
<evidence type="ECO:0000313" key="1">
    <source>
        <dbReference type="EMBL" id="TCL76478.1"/>
    </source>
</evidence>
<dbReference type="InterPro" id="IPR006059">
    <property type="entry name" value="SBP"/>
</dbReference>
<dbReference type="OrthoDB" id="9795467at2"/>
<organism evidence="1 2">
    <name type="scientific">Hydrogenispora ethanolica</name>
    <dbReference type="NCBI Taxonomy" id="1082276"/>
    <lineage>
        <taxon>Bacteria</taxon>
        <taxon>Bacillati</taxon>
        <taxon>Bacillota</taxon>
        <taxon>Hydrogenispora</taxon>
    </lineage>
</organism>
<dbReference type="Gene3D" id="3.40.190.10">
    <property type="entry name" value="Periplasmic binding protein-like II"/>
    <property type="match status" value="2"/>
</dbReference>
<dbReference type="Proteomes" id="UP000295008">
    <property type="component" value="Unassembled WGS sequence"/>
</dbReference>
<dbReference type="RefSeq" id="WP_132012654.1">
    <property type="nucleotide sequence ID" value="NZ_SLUN01000002.1"/>
</dbReference>
<dbReference type="SUPFAM" id="SSF53850">
    <property type="entry name" value="Periplasmic binding protein-like II"/>
    <property type="match status" value="1"/>
</dbReference>
<comment type="caution">
    <text evidence="1">The sequence shown here is derived from an EMBL/GenBank/DDBJ whole genome shotgun (WGS) entry which is preliminary data.</text>
</comment>
<dbReference type="AlphaFoldDB" id="A0A4R1SAK3"/>
<evidence type="ECO:0000313" key="2">
    <source>
        <dbReference type="Proteomes" id="UP000295008"/>
    </source>
</evidence>
<gene>
    <name evidence="1" type="ORF">EDC14_1002237</name>
</gene>
<dbReference type="EMBL" id="SLUN01000002">
    <property type="protein sequence ID" value="TCL76478.1"/>
    <property type="molecule type" value="Genomic_DNA"/>
</dbReference>
<sequence length="446" mass="49372">MKKLGLCLMVLLLAFVVMMPIGNAAPKVTLTIATVNNPDMVIMARLAPKFTEKTGIGLKFVTLPENELRQKVTEDVGLGGGQYDIVTIGTYDTPFWGANKWVDSLEPYFAKMSDREQKAYDRNDLIKPIRSALSYKGAQYALPFYGESSMLFYRTDLFKAAGLKMPEQPTWDQVYAFAKKLNNPAKGIYGIALRGLPGWGENMAVFGTVINTFGGRWFDMKWQAQFNTPEMRSAFEFYKKIITEAGEPGATTAGYTECLALFQNAKAAMWYDATVSAGTLMGKDSKVIGKTGYALAPIVKKSNAGWLWAWSLAIESSSRNKDAAFKFLTWATSKEYIKLVGETIGWAQVPPGTRESTYTNPKYLKAAPFAKRTIAAIKNADYDHPTVQDVPYVGIQYVSIPEFQNLGDQVAQQLAAYLSGKQDLDATLKQCQDVSNNVAKEGGYQK</sequence>
<keyword evidence="2" id="KW-1185">Reference proteome</keyword>
<dbReference type="PANTHER" id="PTHR43649">
    <property type="entry name" value="ARABINOSE-BINDING PROTEIN-RELATED"/>
    <property type="match status" value="1"/>
</dbReference>
<dbReference type="CDD" id="cd13585">
    <property type="entry name" value="PBP2_TMBP_like"/>
    <property type="match status" value="1"/>
</dbReference>
<accession>A0A4R1SAK3</accession>
<proteinExistence type="predicted"/>
<reference evidence="1 2" key="1">
    <citation type="submission" date="2019-03" db="EMBL/GenBank/DDBJ databases">
        <title>Genomic Encyclopedia of Type Strains, Phase IV (KMG-IV): sequencing the most valuable type-strain genomes for metagenomic binning, comparative biology and taxonomic classification.</title>
        <authorList>
            <person name="Goeker M."/>
        </authorList>
    </citation>
    <scope>NUCLEOTIDE SEQUENCE [LARGE SCALE GENOMIC DNA]</scope>
    <source>
        <strain evidence="1 2">LX-B</strain>
    </source>
</reference>
<name>A0A4R1SAK3_HYDET</name>